<dbReference type="PANTHER" id="PTHR43784">
    <property type="entry name" value="GDSL-LIKE LIPASE/ACYLHYDROLASE, PUTATIVE (AFU_ORTHOLOGUE AFUA_2G00820)-RELATED"/>
    <property type="match status" value="1"/>
</dbReference>
<dbReference type="GO" id="GO:0016787">
    <property type="term" value="F:hydrolase activity"/>
    <property type="evidence" value="ECO:0007669"/>
    <property type="project" value="UniProtKB-KW"/>
</dbReference>
<dbReference type="EMBL" id="DXBY01000159">
    <property type="protein sequence ID" value="HIZ35981.1"/>
    <property type="molecule type" value="Genomic_DNA"/>
</dbReference>
<organism evidence="3 4">
    <name type="scientific">Candidatus Ruania gallistercoris</name>
    <dbReference type="NCBI Taxonomy" id="2838746"/>
    <lineage>
        <taxon>Bacteria</taxon>
        <taxon>Bacillati</taxon>
        <taxon>Actinomycetota</taxon>
        <taxon>Actinomycetes</taxon>
        <taxon>Micrococcales</taxon>
        <taxon>Ruaniaceae</taxon>
        <taxon>Ruania</taxon>
    </lineage>
</organism>
<dbReference type="InterPro" id="IPR013830">
    <property type="entry name" value="SGNH_hydro"/>
</dbReference>
<reference evidence="3" key="2">
    <citation type="submission" date="2021-04" db="EMBL/GenBank/DDBJ databases">
        <authorList>
            <person name="Gilroy R."/>
        </authorList>
    </citation>
    <scope>NUCLEOTIDE SEQUENCE</scope>
    <source>
        <strain evidence="3">ChiGjej4B4-7305</strain>
    </source>
</reference>
<accession>A0A9D2EF53</accession>
<feature type="chain" id="PRO_5038537943" evidence="1">
    <location>
        <begin position="32"/>
        <end position="411"/>
    </location>
</feature>
<evidence type="ECO:0000259" key="2">
    <source>
        <dbReference type="Pfam" id="PF13472"/>
    </source>
</evidence>
<dbReference type="PANTHER" id="PTHR43784:SF2">
    <property type="entry name" value="GDSL-LIKE LIPASE_ACYLHYDROLASE, PUTATIVE (AFU_ORTHOLOGUE AFUA_2G00820)-RELATED"/>
    <property type="match status" value="1"/>
</dbReference>
<dbReference type="InterPro" id="IPR053140">
    <property type="entry name" value="GDSL_Rv0518-like"/>
</dbReference>
<dbReference type="Gene3D" id="3.40.50.1110">
    <property type="entry name" value="SGNH hydrolase"/>
    <property type="match status" value="1"/>
</dbReference>
<gene>
    <name evidence="3" type="ORF">H9815_09395</name>
</gene>
<dbReference type="SUPFAM" id="SSF52266">
    <property type="entry name" value="SGNH hydrolase"/>
    <property type="match status" value="1"/>
</dbReference>
<dbReference type="CDD" id="cd01830">
    <property type="entry name" value="XynE_like"/>
    <property type="match status" value="1"/>
</dbReference>
<dbReference type="AlphaFoldDB" id="A0A9D2EF53"/>
<name>A0A9D2EF53_9MICO</name>
<keyword evidence="3" id="KW-0378">Hydrolase</keyword>
<evidence type="ECO:0000313" key="4">
    <source>
        <dbReference type="Proteomes" id="UP000824037"/>
    </source>
</evidence>
<feature type="domain" description="SGNH hydrolase-type esterase" evidence="2">
    <location>
        <begin position="210"/>
        <end position="393"/>
    </location>
</feature>
<keyword evidence="1" id="KW-0732">Signal</keyword>
<evidence type="ECO:0000256" key="1">
    <source>
        <dbReference type="SAM" id="SignalP"/>
    </source>
</evidence>
<proteinExistence type="predicted"/>
<comment type="caution">
    <text evidence="3">The sequence shown here is derived from an EMBL/GenBank/DDBJ whole genome shotgun (WGS) entry which is preliminary data.</text>
</comment>
<dbReference type="InterPro" id="IPR036514">
    <property type="entry name" value="SGNH_hydro_sf"/>
</dbReference>
<feature type="signal peptide" evidence="1">
    <location>
        <begin position="1"/>
        <end position="31"/>
    </location>
</feature>
<sequence length="411" mass="43571">MERTVRSRVLIAALAAAGLLLGGAPSPEAEAAPGGPGAAGNEVVTWGASQVQLDEPGNFEDMTVRNLVHTSVGGRGLQVTLSNTAGEQPVTFSPVTVGVQAEGAAVVPGRQHQLTFDGESSVTIEPGETAQSDPLSWTVPADTTLAVSVHTEGDTGPVTGHTFANQVSYTASGDATDDVSGEAFDGTIENWYWVEALTVQPPREASTLAFFGDSITDGVGSTTNANLSWPDQLADRIAHSRYVHRFGVTNQGISANRLLEDGIGDAGLDRFAGDVLDEPSVSTVFVLEGVNDLRWDVATSPEYLTDAYQELISEAHAEGVCVVGATILPFGGSSRWNPEREEIRLEVNEWIRTSGAFDTVVDFDAVVRDPDNPVEMDPRYGDEDHLHPSDEGYTQMAEAVDLTTLDCDRAG</sequence>
<evidence type="ECO:0000313" key="3">
    <source>
        <dbReference type="EMBL" id="HIZ35981.1"/>
    </source>
</evidence>
<dbReference type="Pfam" id="PF13472">
    <property type="entry name" value="Lipase_GDSL_2"/>
    <property type="match status" value="1"/>
</dbReference>
<protein>
    <submittedName>
        <fullName evidence="3">SGNH/GDSL hydrolase family protein</fullName>
    </submittedName>
</protein>
<reference evidence="3" key="1">
    <citation type="journal article" date="2021" name="PeerJ">
        <title>Extensive microbial diversity within the chicken gut microbiome revealed by metagenomics and culture.</title>
        <authorList>
            <person name="Gilroy R."/>
            <person name="Ravi A."/>
            <person name="Getino M."/>
            <person name="Pursley I."/>
            <person name="Horton D.L."/>
            <person name="Alikhan N.F."/>
            <person name="Baker D."/>
            <person name="Gharbi K."/>
            <person name="Hall N."/>
            <person name="Watson M."/>
            <person name="Adriaenssens E.M."/>
            <person name="Foster-Nyarko E."/>
            <person name="Jarju S."/>
            <person name="Secka A."/>
            <person name="Antonio M."/>
            <person name="Oren A."/>
            <person name="Chaudhuri R.R."/>
            <person name="La Ragione R."/>
            <person name="Hildebrand F."/>
            <person name="Pallen M.J."/>
        </authorList>
    </citation>
    <scope>NUCLEOTIDE SEQUENCE</scope>
    <source>
        <strain evidence="3">ChiGjej4B4-7305</strain>
    </source>
</reference>
<dbReference type="Proteomes" id="UP000824037">
    <property type="component" value="Unassembled WGS sequence"/>
</dbReference>